<feature type="domain" description="Autotransporter" evidence="2">
    <location>
        <begin position="163"/>
        <end position="446"/>
    </location>
</feature>
<name>A0A7X2UX51_9PSED</name>
<dbReference type="SUPFAM" id="SSF103515">
    <property type="entry name" value="Autotransporter"/>
    <property type="match status" value="1"/>
</dbReference>
<dbReference type="InterPro" id="IPR005546">
    <property type="entry name" value="Autotransporte_beta"/>
</dbReference>
<dbReference type="OrthoDB" id="5760545at2"/>
<dbReference type="Pfam" id="PF03797">
    <property type="entry name" value="Autotransporter"/>
    <property type="match status" value="1"/>
</dbReference>
<dbReference type="EMBL" id="WLYI01000001">
    <property type="protein sequence ID" value="MTD17652.1"/>
    <property type="molecule type" value="Genomic_DNA"/>
</dbReference>
<dbReference type="PROSITE" id="PS51208">
    <property type="entry name" value="AUTOTRANSPORTER"/>
    <property type="match status" value="1"/>
</dbReference>
<keyword evidence="1" id="KW-0732">Signal</keyword>
<comment type="caution">
    <text evidence="3">The sequence shown here is derived from an EMBL/GenBank/DDBJ whole genome shotgun (WGS) entry which is preliminary data.</text>
</comment>
<evidence type="ECO:0000256" key="1">
    <source>
        <dbReference type="SAM" id="SignalP"/>
    </source>
</evidence>
<reference evidence="3 4" key="1">
    <citation type="submission" date="2019-11" db="EMBL/GenBank/DDBJ databases">
        <title>Pseudmonas karstica sp. nov. and Pseudomonas spelaei sp. nov. from caves.</title>
        <authorList>
            <person name="Zeman M."/>
        </authorList>
    </citation>
    <scope>NUCLEOTIDE SEQUENCE [LARGE SCALE GENOMIC DNA]</scope>
    <source>
        <strain evidence="3 4">CCM 7891</strain>
    </source>
</reference>
<dbReference type="NCBIfam" id="TIGR01414">
    <property type="entry name" value="autotrans_barl"/>
    <property type="match status" value="1"/>
</dbReference>
<evidence type="ECO:0000313" key="4">
    <source>
        <dbReference type="Proteomes" id="UP000431485"/>
    </source>
</evidence>
<gene>
    <name evidence="3" type="ORF">GIR22_00630</name>
</gene>
<organism evidence="3 4">
    <name type="scientific">Pseudomonas karstica</name>
    <dbReference type="NCBI Taxonomy" id="1055468"/>
    <lineage>
        <taxon>Bacteria</taxon>
        <taxon>Pseudomonadati</taxon>
        <taxon>Pseudomonadota</taxon>
        <taxon>Gammaproteobacteria</taxon>
        <taxon>Pseudomonadales</taxon>
        <taxon>Pseudomonadaceae</taxon>
        <taxon>Pseudomonas</taxon>
    </lineage>
</organism>
<dbReference type="Proteomes" id="UP000431485">
    <property type="component" value="Unassembled WGS sequence"/>
</dbReference>
<dbReference type="GO" id="GO:0019867">
    <property type="term" value="C:outer membrane"/>
    <property type="evidence" value="ECO:0007669"/>
    <property type="project" value="InterPro"/>
</dbReference>
<dbReference type="SMART" id="SM00869">
    <property type="entry name" value="Autotransporter"/>
    <property type="match status" value="1"/>
</dbReference>
<dbReference type="AlphaFoldDB" id="A0A7X2UX51"/>
<keyword evidence="4" id="KW-1185">Reference proteome</keyword>
<dbReference type="Gene3D" id="2.40.128.130">
    <property type="entry name" value="Autotransporter beta-domain"/>
    <property type="match status" value="1"/>
</dbReference>
<dbReference type="InterPro" id="IPR006315">
    <property type="entry name" value="OM_autotransptr_brl_dom"/>
</dbReference>
<sequence length="446" mass="48171">MPFIHKQLILAVSMALGAVSIPYAQARGDMGPDASPNGHPILSERVFSNVADDKVEQPVSYPAPAHFYLKSQATTRNGERLAQTIDAAVGQLREAGKLTPTDEHELGDISRYLAGLAPGRVGAVLEQLAGSQNANLASATQISVQQISNTLLSAIHDLPSDSPNDADGRLWVKGLSNSGRLDSQHGSAGLQQSTQGVLIGADWDVDHAWRVGVMGGKSDNDFSAQRFVAALDSWHLGGYAVRQDGPLALRLGAIYSSHTGENKRNVDIDFYSYREQLSGKYNAQSQTAFAEMGYQIGKDAFSAEPFASLGYQRYHRDSFKEKGGMAALNVGAQTQDNLSSTFGLRLSSLYRLDNRMSLTPHLSASWKHLYGDVSSNVKQSSRLIDRTGINSEFTIDGTALDRNTLALRTGLDLALSRNHTLGIAYTAEAGSNSRNHGLMGQWQMGF</sequence>
<feature type="chain" id="PRO_5031313664" evidence="1">
    <location>
        <begin position="27"/>
        <end position="446"/>
    </location>
</feature>
<dbReference type="RefSeq" id="WP_154741419.1">
    <property type="nucleotide sequence ID" value="NZ_JBHSTG010000004.1"/>
</dbReference>
<protein>
    <submittedName>
        <fullName evidence="3">Autotransporter domain-containing protein</fullName>
    </submittedName>
</protein>
<evidence type="ECO:0000313" key="3">
    <source>
        <dbReference type="EMBL" id="MTD17652.1"/>
    </source>
</evidence>
<proteinExistence type="predicted"/>
<accession>A0A7X2UX51</accession>
<evidence type="ECO:0000259" key="2">
    <source>
        <dbReference type="PROSITE" id="PS51208"/>
    </source>
</evidence>
<feature type="signal peptide" evidence="1">
    <location>
        <begin position="1"/>
        <end position="26"/>
    </location>
</feature>
<dbReference type="InterPro" id="IPR036709">
    <property type="entry name" value="Autotransporte_beta_dom_sf"/>
</dbReference>